<dbReference type="EMBL" id="AFYH01190942">
    <property type="status" value="NOT_ANNOTATED_CDS"/>
    <property type="molecule type" value="Genomic_DNA"/>
</dbReference>
<dbReference type="EMBL" id="AFYH01190950">
    <property type="status" value="NOT_ANNOTATED_CDS"/>
    <property type="molecule type" value="Genomic_DNA"/>
</dbReference>
<reference evidence="11" key="2">
    <citation type="submission" date="2025-08" db="UniProtKB">
        <authorList>
            <consortium name="Ensembl"/>
        </authorList>
    </citation>
    <scope>IDENTIFICATION</scope>
</reference>
<keyword evidence="4 7" id="KW-0547">Nucleotide-binding</keyword>
<evidence type="ECO:0000256" key="2">
    <source>
        <dbReference type="ARBA" id="ARBA00022527"/>
    </source>
</evidence>
<gene>
    <name evidence="11" type="primary">MYLK4A</name>
</gene>
<feature type="region of interest" description="Disordered" evidence="9">
    <location>
        <begin position="1"/>
        <end position="133"/>
    </location>
</feature>
<dbReference type="OMA" id="KRESEDH"/>
<keyword evidence="2 8" id="KW-0723">Serine/threonine-protein kinase</keyword>
<dbReference type="FunCoup" id="H2ZZQ7">
    <property type="interactions" value="628"/>
</dbReference>
<dbReference type="AlphaFoldDB" id="H2ZZQ7"/>
<protein>
    <recommendedName>
        <fullName evidence="10">Protein kinase domain-containing protein</fullName>
    </recommendedName>
</protein>
<evidence type="ECO:0000256" key="5">
    <source>
        <dbReference type="ARBA" id="ARBA00022777"/>
    </source>
</evidence>
<dbReference type="EMBL" id="AFYH01190947">
    <property type="status" value="NOT_ANNOTATED_CDS"/>
    <property type="molecule type" value="Genomic_DNA"/>
</dbReference>
<dbReference type="PROSITE" id="PS00107">
    <property type="entry name" value="PROTEIN_KINASE_ATP"/>
    <property type="match status" value="1"/>
</dbReference>
<evidence type="ECO:0000256" key="6">
    <source>
        <dbReference type="ARBA" id="ARBA00022840"/>
    </source>
</evidence>
<dbReference type="PROSITE" id="PS50011">
    <property type="entry name" value="PROTEIN_KINASE_DOM"/>
    <property type="match status" value="1"/>
</dbReference>
<dbReference type="Gene3D" id="3.30.200.20">
    <property type="entry name" value="Phosphorylase Kinase, domain 1"/>
    <property type="match status" value="1"/>
</dbReference>
<evidence type="ECO:0000256" key="1">
    <source>
        <dbReference type="ARBA" id="ARBA00006692"/>
    </source>
</evidence>
<dbReference type="InterPro" id="IPR000719">
    <property type="entry name" value="Prot_kinase_dom"/>
</dbReference>
<reference evidence="11" key="3">
    <citation type="submission" date="2025-09" db="UniProtKB">
        <authorList>
            <consortium name="Ensembl"/>
        </authorList>
    </citation>
    <scope>IDENTIFICATION</scope>
</reference>
<dbReference type="EMBL" id="AFYH01190948">
    <property type="status" value="NOT_ANNOTATED_CDS"/>
    <property type="molecule type" value="Genomic_DNA"/>
</dbReference>
<feature type="compositionally biased region" description="Basic and acidic residues" evidence="9">
    <location>
        <begin position="84"/>
        <end position="103"/>
    </location>
</feature>
<dbReference type="SMART" id="SM00220">
    <property type="entry name" value="S_TKc"/>
    <property type="match status" value="1"/>
</dbReference>
<dbReference type="InterPro" id="IPR011009">
    <property type="entry name" value="Kinase-like_dom_sf"/>
</dbReference>
<dbReference type="EMBL" id="AFYH01190943">
    <property type="status" value="NOT_ANNOTATED_CDS"/>
    <property type="molecule type" value="Genomic_DNA"/>
</dbReference>
<dbReference type="HOGENOM" id="CLU_595228_0_0_1"/>
<dbReference type="EMBL" id="AFYH01190945">
    <property type="status" value="NOT_ANNOTATED_CDS"/>
    <property type="molecule type" value="Genomic_DNA"/>
</dbReference>
<dbReference type="EMBL" id="AFYH01190944">
    <property type="status" value="NOT_ANNOTATED_CDS"/>
    <property type="molecule type" value="Genomic_DNA"/>
</dbReference>
<reference evidence="12" key="1">
    <citation type="submission" date="2011-08" db="EMBL/GenBank/DDBJ databases">
        <title>The draft genome of Latimeria chalumnae.</title>
        <authorList>
            <person name="Di Palma F."/>
            <person name="Alfoldi J."/>
            <person name="Johnson J."/>
            <person name="Berlin A."/>
            <person name="Gnerre S."/>
            <person name="Jaffe D."/>
            <person name="MacCallum I."/>
            <person name="Young S."/>
            <person name="Walker B.J."/>
            <person name="Lander E."/>
            <person name="Lindblad-Toh K."/>
        </authorList>
    </citation>
    <scope>NUCLEOTIDE SEQUENCE [LARGE SCALE GENOMIC DNA]</scope>
    <source>
        <strain evidence="12">Wild caught</strain>
    </source>
</reference>
<dbReference type="EMBL" id="AFYH01190951">
    <property type="status" value="NOT_ANNOTATED_CDS"/>
    <property type="molecule type" value="Genomic_DNA"/>
</dbReference>
<evidence type="ECO:0000256" key="3">
    <source>
        <dbReference type="ARBA" id="ARBA00022679"/>
    </source>
</evidence>
<keyword evidence="12" id="KW-1185">Reference proteome</keyword>
<feature type="compositionally biased region" description="Basic and acidic residues" evidence="9">
    <location>
        <begin position="19"/>
        <end position="31"/>
    </location>
</feature>
<dbReference type="Gene3D" id="1.10.510.10">
    <property type="entry name" value="Transferase(Phosphotransferase) domain 1"/>
    <property type="match status" value="1"/>
</dbReference>
<evidence type="ECO:0000256" key="4">
    <source>
        <dbReference type="ARBA" id="ARBA00022741"/>
    </source>
</evidence>
<sequence>MKEYSPDVVEQATPCLLEDSNKKAVDNESRPPDIQNELNQNLQQKYKEIEKETSALRVATTEPEPEPAGDLSQNIDHSISSKRRVTEEDLVKDDNKKSRRDSSIEGYGPPEEPNQSSCVTEGTLEPSSNIDEENNNQVVPTIEDLEIEIDDSPPPPAPFDHRIVSAKPAQINNYFSIDRTDILGGGRFGQVHKCMEKSTGLTLAAKIIKVRGAKEKEEVKNEIQVMNQLNHVNLIQLYAAFESKNDIALVMEYVEGGELFDRIIDENYNLTEMDTVLFIKQICEGVQYMHQMYILHLDLKPENILCISRSERKIKIIDFGLARSRYKPREKLKVNFGTPEFLAPEVVNYDFVSFPTDMWSMGVIAYMLLSGLSPFLGEDDSETLNNILACKWDFEDPEFQNVSEDAKEFISKLLIKEKTMAFKFCSSLGYFSCWMEEGKPYWSKDKIYSIQSLIMKTVHD</sequence>
<dbReference type="eggNOG" id="KOG0032">
    <property type="taxonomic scope" value="Eukaryota"/>
</dbReference>
<accession>H2ZZQ7</accession>
<keyword evidence="6 7" id="KW-0067">ATP-binding</keyword>
<comment type="similarity">
    <text evidence="1">Belongs to the protein kinase superfamily. CAMK Ser/Thr protein kinase family.</text>
</comment>
<organism evidence="11 12">
    <name type="scientific">Latimeria chalumnae</name>
    <name type="common">Coelacanth</name>
    <dbReference type="NCBI Taxonomy" id="7897"/>
    <lineage>
        <taxon>Eukaryota</taxon>
        <taxon>Metazoa</taxon>
        <taxon>Chordata</taxon>
        <taxon>Craniata</taxon>
        <taxon>Vertebrata</taxon>
        <taxon>Euteleostomi</taxon>
        <taxon>Coelacanthiformes</taxon>
        <taxon>Coelacanthidae</taxon>
        <taxon>Latimeria</taxon>
    </lineage>
</organism>
<feature type="compositionally biased region" description="Basic and acidic residues" evidence="9">
    <location>
        <begin position="45"/>
        <end position="54"/>
    </location>
</feature>
<dbReference type="EMBL" id="AFYH01190946">
    <property type="status" value="NOT_ANNOTATED_CDS"/>
    <property type="molecule type" value="Genomic_DNA"/>
</dbReference>
<dbReference type="InParanoid" id="H2ZZQ7"/>
<evidence type="ECO:0000256" key="7">
    <source>
        <dbReference type="PROSITE-ProRule" id="PRU10141"/>
    </source>
</evidence>
<dbReference type="FunFam" id="3.30.200.20:FF:000196">
    <property type="entry name" value="Myosin light chain kinase family, member 4"/>
    <property type="match status" value="1"/>
</dbReference>
<proteinExistence type="inferred from homology"/>
<dbReference type="PANTHER" id="PTHR24347">
    <property type="entry name" value="SERINE/THREONINE-PROTEIN KINASE"/>
    <property type="match status" value="1"/>
</dbReference>
<dbReference type="EMBL" id="AFYH01190949">
    <property type="status" value="NOT_ANNOTATED_CDS"/>
    <property type="molecule type" value="Genomic_DNA"/>
</dbReference>
<dbReference type="STRING" id="7897.ENSLACP00000002878"/>
<name>H2ZZQ7_LATCH</name>
<keyword evidence="5" id="KW-0418">Kinase</keyword>
<dbReference type="Proteomes" id="UP000008672">
    <property type="component" value="Unassembled WGS sequence"/>
</dbReference>
<evidence type="ECO:0000313" key="11">
    <source>
        <dbReference type="Ensembl" id="ENSLACP00000002878.1"/>
    </source>
</evidence>
<evidence type="ECO:0000256" key="8">
    <source>
        <dbReference type="RuleBase" id="RU000304"/>
    </source>
</evidence>
<keyword evidence="3" id="KW-0808">Transferase</keyword>
<dbReference type="FunFam" id="1.10.510.10:FF:000135">
    <property type="entry name" value="Putative myosin light chain kinase 3"/>
    <property type="match status" value="1"/>
</dbReference>
<dbReference type="InterPro" id="IPR017441">
    <property type="entry name" value="Protein_kinase_ATP_BS"/>
</dbReference>
<dbReference type="GO" id="GO:0005524">
    <property type="term" value="F:ATP binding"/>
    <property type="evidence" value="ECO:0007669"/>
    <property type="project" value="UniProtKB-UniRule"/>
</dbReference>
<dbReference type="GeneTree" id="ENSGT00940000156211"/>
<feature type="compositionally biased region" description="Polar residues" evidence="9">
    <location>
        <begin position="113"/>
        <end position="133"/>
    </location>
</feature>
<dbReference type="GO" id="GO:0004674">
    <property type="term" value="F:protein serine/threonine kinase activity"/>
    <property type="evidence" value="ECO:0007669"/>
    <property type="project" value="UniProtKB-KW"/>
</dbReference>
<dbReference type="InterPro" id="IPR008271">
    <property type="entry name" value="Ser/Thr_kinase_AS"/>
</dbReference>
<feature type="domain" description="Protein kinase" evidence="10">
    <location>
        <begin position="177"/>
        <end position="435"/>
    </location>
</feature>
<evidence type="ECO:0000256" key="9">
    <source>
        <dbReference type="SAM" id="MobiDB-lite"/>
    </source>
</evidence>
<evidence type="ECO:0000313" key="12">
    <source>
        <dbReference type="Proteomes" id="UP000008672"/>
    </source>
</evidence>
<evidence type="ECO:0000259" key="10">
    <source>
        <dbReference type="PROSITE" id="PS50011"/>
    </source>
</evidence>
<dbReference type="Bgee" id="ENSLACG00000002572">
    <property type="expression patterns" value="Expressed in post-anal tail muscle and 6 other cell types or tissues"/>
</dbReference>
<dbReference type="SUPFAM" id="SSF56112">
    <property type="entry name" value="Protein kinase-like (PK-like)"/>
    <property type="match status" value="1"/>
</dbReference>
<dbReference type="Pfam" id="PF00069">
    <property type="entry name" value="Pkinase"/>
    <property type="match status" value="1"/>
</dbReference>
<feature type="binding site" evidence="7">
    <location>
        <position position="206"/>
    </location>
    <ligand>
        <name>ATP</name>
        <dbReference type="ChEBI" id="CHEBI:30616"/>
    </ligand>
</feature>
<dbReference type="Ensembl" id="ENSLACT00000002901.1">
    <property type="protein sequence ID" value="ENSLACP00000002878.1"/>
    <property type="gene ID" value="ENSLACG00000002572.1"/>
</dbReference>
<dbReference type="PROSITE" id="PS00108">
    <property type="entry name" value="PROTEIN_KINASE_ST"/>
    <property type="match status" value="1"/>
</dbReference>